<dbReference type="KEGG" id="mvs:MVIS_1123"/>
<protein>
    <submittedName>
        <fullName evidence="2">Uncharacterized protein</fullName>
    </submittedName>
</protein>
<dbReference type="SUPFAM" id="SSF54523">
    <property type="entry name" value="Pili subunits"/>
    <property type="match status" value="1"/>
</dbReference>
<dbReference type="InterPro" id="IPR045584">
    <property type="entry name" value="Pilin-like"/>
</dbReference>
<keyword evidence="1" id="KW-1133">Transmembrane helix</keyword>
<feature type="transmembrane region" description="Helical" evidence="1">
    <location>
        <begin position="7"/>
        <end position="28"/>
    </location>
</feature>
<accession>A0A090IBE8</accession>
<keyword evidence="1" id="KW-0812">Transmembrane</keyword>
<evidence type="ECO:0000313" key="3">
    <source>
        <dbReference type="EMBL" id="SGZ03936.1"/>
    </source>
</evidence>
<name>A0A090IBE8_9GAMM</name>
<dbReference type="Pfam" id="PF07963">
    <property type="entry name" value="N_methyl"/>
    <property type="match status" value="1"/>
</dbReference>
<dbReference type="EMBL" id="FPLJ01000145">
    <property type="protein sequence ID" value="SGZ03936.1"/>
    <property type="molecule type" value="Genomic_DNA"/>
</dbReference>
<dbReference type="EMBL" id="FPLD01000025">
    <property type="protein sequence ID" value="SGY86941.1"/>
    <property type="molecule type" value="Genomic_DNA"/>
</dbReference>
<reference evidence="2 5" key="2">
    <citation type="submission" date="2016-11" db="EMBL/GenBank/DDBJ databases">
        <authorList>
            <person name="Jaros S."/>
            <person name="Januszkiewicz K."/>
            <person name="Wedrychowicz H."/>
        </authorList>
    </citation>
    <scope>NUCLEOTIDE SEQUENCE [LARGE SCALE GENOMIC DNA]</scope>
    <source>
        <strain evidence="2">NVI 5450</strain>
    </source>
</reference>
<dbReference type="PATRIC" id="fig|80854.5.peg.1188"/>
<evidence type="ECO:0000313" key="4">
    <source>
        <dbReference type="Proteomes" id="UP000182660"/>
    </source>
</evidence>
<gene>
    <name evidence="3" type="ORF">MT2528_4710</name>
    <name evidence="2" type="ORF">NVI5450_0683</name>
</gene>
<keyword evidence="4" id="KW-1185">Reference proteome</keyword>
<dbReference type="Gene3D" id="3.30.700.10">
    <property type="entry name" value="Glycoprotein, Type 4 Pilin"/>
    <property type="match status" value="1"/>
</dbReference>
<evidence type="ECO:0000256" key="1">
    <source>
        <dbReference type="SAM" id="Phobius"/>
    </source>
</evidence>
<dbReference type="AlphaFoldDB" id="A0A090IBE8"/>
<reference evidence="3 4" key="1">
    <citation type="submission" date="2016-11" db="EMBL/GenBank/DDBJ databases">
        <authorList>
            <person name="Klemetsen T."/>
        </authorList>
    </citation>
    <scope>NUCLEOTIDE SEQUENCE [LARGE SCALE GENOMIC DNA]</scope>
    <source>
        <strain evidence="3">MT 2528</strain>
    </source>
</reference>
<sequence length="185" mass="20120">MMHKNKGFTLIELVIVIIILGVLAAVAIPRFINIQQDARIAVINGIAGNFSFVVEQVHYAAIMQGVADKSSVKVTIGDVEISTYFGKPQEIWDNALAKLMNSNLHYLGNGYYQSAVLDEVCSKAPACVVDQTPAGSITDGYPQGWGMLFIPNGKSVRDQCYAFYAFRVSNGSVVYNEVSTIEDGC</sequence>
<dbReference type="HOGENOM" id="CLU_098637_3_1_6"/>
<dbReference type="InterPro" id="IPR012902">
    <property type="entry name" value="N_methyl_site"/>
</dbReference>
<dbReference type="PROSITE" id="PS00409">
    <property type="entry name" value="PROKAR_NTER_METHYL"/>
    <property type="match status" value="1"/>
</dbReference>
<evidence type="ECO:0000313" key="5">
    <source>
        <dbReference type="Proteomes" id="UP000183794"/>
    </source>
</evidence>
<keyword evidence="1" id="KW-0472">Membrane</keyword>
<dbReference type="NCBIfam" id="TIGR02532">
    <property type="entry name" value="IV_pilin_GFxxxE"/>
    <property type="match status" value="1"/>
</dbReference>
<dbReference type="Proteomes" id="UP000182660">
    <property type="component" value="Unassembled WGS sequence"/>
</dbReference>
<dbReference type="RefSeq" id="WP_280173737.1">
    <property type="nucleotide sequence ID" value="NZ_CAWQZC010000047.1"/>
</dbReference>
<organism evidence="2 5">
    <name type="scientific">Moritella viscosa</name>
    <dbReference type="NCBI Taxonomy" id="80854"/>
    <lineage>
        <taxon>Bacteria</taxon>
        <taxon>Pseudomonadati</taxon>
        <taxon>Pseudomonadota</taxon>
        <taxon>Gammaproteobacteria</taxon>
        <taxon>Alteromonadales</taxon>
        <taxon>Moritellaceae</taxon>
        <taxon>Moritella</taxon>
    </lineage>
</organism>
<dbReference type="Proteomes" id="UP000183794">
    <property type="component" value="Unassembled WGS sequence"/>
</dbReference>
<dbReference type="GeneID" id="61298154"/>
<dbReference type="STRING" id="80854.MVIS_1123"/>
<evidence type="ECO:0000313" key="2">
    <source>
        <dbReference type="EMBL" id="SGY86941.1"/>
    </source>
</evidence>
<proteinExistence type="predicted"/>